<evidence type="ECO:0000313" key="1">
    <source>
        <dbReference type="EMBL" id="QHT39186.1"/>
    </source>
</evidence>
<accession>A0A6C0FBE3</accession>
<dbReference type="EMBL" id="MN738839">
    <property type="protein sequence ID" value="QHT39186.1"/>
    <property type="molecule type" value="Genomic_DNA"/>
</dbReference>
<reference evidence="1" key="1">
    <citation type="journal article" date="2020" name="Nature">
        <title>Giant virus diversity and host interactions through global metagenomics.</title>
        <authorList>
            <person name="Schulz F."/>
            <person name="Roux S."/>
            <person name="Paez-Espino D."/>
            <person name="Jungbluth S."/>
            <person name="Walsh D.A."/>
            <person name="Denef V.J."/>
            <person name="McMahon K.D."/>
            <person name="Konstantinidis K.T."/>
            <person name="Eloe-Fadrosh E.A."/>
            <person name="Kyrpides N.C."/>
            <person name="Woyke T."/>
        </authorList>
    </citation>
    <scope>NUCLEOTIDE SEQUENCE</scope>
    <source>
        <strain evidence="1">GVMAG-S-ERX556126-94</strain>
    </source>
</reference>
<evidence type="ECO:0008006" key="2">
    <source>
        <dbReference type="Google" id="ProtNLM"/>
    </source>
</evidence>
<protein>
    <recommendedName>
        <fullName evidence="2">Glycosyltransferase</fullName>
    </recommendedName>
</protein>
<sequence>MSKYNIYIICKTEEDFLSKSEELFKDYKSKICHIHWVPAEYLKLTQCNKKLLKDLNTRWNTDGKKILAKLGTIAAHRKALLAIYMNKTDNNIILEADATLSDKLPTPPPVSCYLGGWIIPPQITKAGEVKINVHPKKGLNDIEYGKFSVLMAHALFIKTFEEAMQLFQTTITDKIKNYDVHLIDLQFFKKYYYPPIFVQGKHVSEIDKVTNKNDLRTHLYGLKM</sequence>
<dbReference type="AlphaFoldDB" id="A0A6C0FBE3"/>
<proteinExistence type="predicted"/>
<organism evidence="1">
    <name type="scientific">viral metagenome</name>
    <dbReference type="NCBI Taxonomy" id="1070528"/>
    <lineage>
        <taxon>unclassified sequences</taxon>
        <taxon>metagenomes</taxon>
        <taxon>organismal metagenomes</taxon>
    </lineage>
</organism>
<name>A0A6C0FBE3_9ZZZZ</name>